<organism evidence="5 6">
    <name type="scientific">Pristionchus pacificus</name>
    <name type="common">Parasitic nematode worm</name>
    <dbReference type="NCBI Taxonomy" id="54126"/>
    <lineage>
        <taxon>Eukaryota</taxon>
        <taxon>Metazoa</taxon>
        <taxon>Ecdysozoa</taxon>
        <taxon>Nematoda</taxon>
        <taxon>Chromadorea</taxon>
        <taxon>Rhabditida</taxon>
        <taxon>Rhabditina</taxon>
        <taxon>Diplogasteromorpha</taxon>
        <taxon>Diplogasteroidea</taxon>
        <taxon>Neodiplogasteridae</taxon>
        <taxon>Pristionchus</taxon>
    </lineage>
</organism>
<protein>
    <recommendedName>
        <fullName evidence="4">DUF8077 domain-containing protein</fullName>
    </recommendedName>
</protein>
<dbReference type="Proteomes" id="UP000005239">
    <property type="component" value="Unassembled WGS sequence"/>
</dbReference>
<reference evidence="5" key="2">
    <citation type="submission" date="2022-06" db="UniProtKB">
        <authorList>
            <consortium name="EnsemblMetazoa"/>
        </authorList>
    </citation>
    <scope>IDENTIFICATION</scope>
    <source>
        <strain evidence="5">PS312</strain>
    </source>
</reference>
<name>A0A2A6C8T5_PRIPA</name>
<keyword evidence="3" id="KW-0732">Signal</keyword>
<feature type="domain" description="DUF8077" evidence="4">
    <location>
        <begin position="26"/>
        <end position="153"/>
    </location>
</feature>
<keyword evidence="2" id="KW-0812">Transmembrane</keyword>
<proteinExistence type="predicted"/>
<feature type="region of interest" description="Disordered" evidence="1">
    <location>
        <begin position="269"/>
        <end position="315"/>
    </location>
</feature>
<dbReference type="AlphaFoldDB" id="A0A2A6C8T5"/>
<reference evidence="6" key="1">
    <citation type="journal article" date="2008" name="Nat. Genet.">
        <title>The Pristionchus pacificus genome provides a unique perspective on nematode lifestyle and parasitism.</title>
        <authorList>
            <person name="Dieterich C."/>
            <person name="Clifton S.W."/>
            <person name="Schuster L.N."/>
            <person name="Chinwalla A."/>
            <person name="Delehaunty K."/>
            <person name="Dinkelacker I."/>
            <person name="Fulton L."/>
            <person name="Fulton R."/>
            <person name="Godfrey J."/>
            <person name="Minx P."/>
            <person name="Mitreva M."/>
            <person name="Roeseler W."/>
            <person name="Tian H."/>
            <person name="Witte H."/>
            <person name="Yang S.P."/>
            <person name="Wilson R.K."/>
            <person name="Sommer R.J."/>
        </authorList>
    </citation>
    <scope>NUCLEOTIDE SEQUENCE [LARGE SCALE GENOMIC DNA]</scope>
    <source>
        <strain evidence="6">PS312</strain>
    </source>
</reference>
<gene>
    <name evidence="5" type="primary">WBGene00098362</name>
</gene>
<evidence type="ECO:0000256" key="3">
    <source>
        <dbReference type="SAM" id="SignalP"/>
    </source>
</evidence>
<evidence type="ECO:0000256" key="1">
    <source>
        <dbReference type="SAM" id="MobiDB-lite"/>
    </source>
</evidence>
<dbReference type="Pfam" id="PF26284">
    <property type="entry name" value="DUF8077"/>
    <property type="match status" value="1"/>
</dbReference>
<keyword evidence="2" id="KW-0472">Membrane</keyword>
<evidence type="ECO:0000256" key="2">
    <source>
        <dbReference type="SAM" id="Phobius"/>
    </source>
</evidence>
<accession>A0A8R1U7C5</accession>
<evidence type="ECO:0000259" key="4">
    <source>
        <dbReference type="Pfam" id="PF26284"/>
    </source>
</evidence>
<keyword evidence="6" id="KW-1185">Reference proteome</keyword>
<feature type="region of interest" description="Disordered" evidence="1">
    <location>
        <begin position="368"/>
        <end position="409"/>
    </location>
</feature>
<dbReference type="OrthoDB" id="5858611at2759"/>
<feature type="compositionally biased region" description="Low complexity" evidence="1">
    <location>
        <begin position="380"/>
        <end position="393"/>
    </location>
</feature>
<evidence type="ECO:0000313" key="5">
    <source>
        <dbReference type="EnsemblMetazoa" id="PPA08808.1"/>
    </source>
</evidence>
<dbReference type="InterPro" id="IPR058390">
    <property type="entry name" value="DUF8077"/>
</dbReference>
<feature type="signal peptide" evidence="3">
    <location>
        <begin position="1"/>
        <end position="16"/>
    </location>
</feature>
<feature type="transmembrane region" description="Helical" evidence="2">
    <location>
        <begin position="161"/>
        <end position="183"/>
    </location>
</feature>
<feature type="chain" id="PRO_5043422277" description="DUF8077 domain-containing protein" evidence="3">
    <location>
        <begin position="17"/>
        <end position="409"/>
    </location>
</feature>
<keyword evidence="2" id="KW-1133">Transmembrane helix</keyword>
<evidence type="ECO:0000313" key="6">
    <source>
        <dbReference type="Proteomes" id="UP000005239"/>
    </source>
</evidence>
<feature type="compositionally biased region" description="Low complexity" evidence="1">
    <location>
        <begin position="304"/>
        <end position="315"/>
    </location>
</feature>
<dbReference type="EnsemblMetazoa" id="PPA08808.1">
    <property type="protein sequence ID" value="PPA08808.1"/>
    <property type="gene ID" value="WBGene00098362"/>
</dbReference>
<sequence>MFRIILVVGVVSLASATYQGDPSRQEIELFEWTGGARLPFCIDAPLQEVAATFKKAVGAYITAYCAGNRTHCNLRENVVFGPQHVIFMEGFPRREFDSLNLRFMVILPHYARTYEKQIRPLLPRSVLAATLFKFKPRFRNELNWHLISIEKYPRFSPTTEFMNIAIIPIIVFSLPLMVFLAYWTSTLRPNMSTESFMVSGASGGKNYAYRRTLEIIAEQNLEYERERKLALTRHIQMSPPRDAVGRGVGMLLDVAKLSIDTAHLPSDRFRKKTRAEDRERLTASASQPQINIEPGSETPSLADLELGGEPGGLRLPVPLQEVPEHEALQIEDEDEYDEQQASSFLSVQNVHPHYARAHRQFRRLSSFDEVGVSKRRASRPRLSTSTASSSGGRRQWKSGSLMLFGGRKG</sequence>
<accession>A0A2A6C8T5</accession>